<reference evidence="2" key="1">
    <citation type="journal article" date="2007" name="Plant Cell">
        <title>Dothideomycete-plant interactions illuminated by genome sequencing and EST analysis of the wheat pathogen Stagonospora nodorum.</title>
        <authorList>
            <person name="Hane J.K."/>
            <person name="Lowe R.G."/>
            <person name="Solomon P.S."/>
            <person name="Tan K.C."/>
            <person name="Schoch C.L."/>
            <person name="Spatafora J.W."/>
            <person name="Crous P.W."/>
            <person name="Kodira C."/>
            <person name="Birren B.W."/>
            <person name="Galagan J.E."/>
            <person name="Torriani S.F."/>
            <person name="McDonald B.A."/>
            <person name="Oliver R.P."/>
        </authorList>
    </citation>
    <scope>NUCLEOTIDE SEQUENCE [LARGE SCALE GENOMIC DNA]</scope>
    <source>
        <strain evidence="2">SN15 / ATCC MYA-4574 / FGSC 10173</strain>
    </source>
</reference>
<proteinExistence type="predicted"/>
<protein>
    <submittedName>
        <fullName evidence="1">Uncharacterized protein</fullName>
    </submittedName>
</protein>
<dbReference type="HOGENOM" id="CLU_2016078_0_0_1"/>
<dbReference type="GeneID" id="5983151"/>
<gene>
    <name evidence="1" type="ORF">SNOG_16093</name>
</gene>
<dbReference type="AlphaFoldDB" id="Q0TWG4"/>
<dbReference type="KEGG" id="pno:SNOG_16093"/>
<name>Q0TWG4_PHANO</name>
<dbReference type="RefSeq" id="XP_001806221.1">
    <property type="nucleotide sequence ID" value="XM_001806169.1"/>
</dbReference>
<sequence length="123" mass="12941">MPEAAQLVTHTLIGRLRGEDPHRTSTLRSLSATAVGHSIQAETIALAGLNARQFSAPSTQHHHPPTTHAVCPLPGPVPSPDEIVALDGGPESSDTQTQAARSGRAFHATTIPLMPCLTVHPLR</sequence>
<dbReference type="InParanoid" id="Q0TWG4"/>
<accession>Q0TWG4</accession>
<evidence type="ECO:0000313" key="1">
    <source>
        <dbReference type="EMBL" id="EAT76465.1"/>
    </source>
</evidence>
<evidence type="ECO:0000313" key="2">
    <source>
        <dbReference type="Proteomes" id="UP000001055"/>
    </source>
</evidence>
<organism evidence="1 2">
    <name type="scientific">Phaeosphaeria nodorum (strain SN15 / ATCC MYA-4574 / FGSC 10173)</name>
    <name type="common">Glume blotch fungus</name>
    <name type="synonym">Parastagonospora nodorum</name>
    <dbReference type="NCBI Taxonomy" id="321614"/>
    <lineage>
        <taxon>Eukaryota</taxon>
        <taxon>Fungi</taxon>
        <taxon>Dikarya</taxon>
        <taxon>Ascomycota</taxon>
        <taxon>Pezizomycotina</taxon>
        <taxon>Dothideomycetes</taxon>
        <taxon>Pleosporomycetidae</taxon>
        <taxon>Pleosporales</taxon>
        <taxon>Pleosporineae</taxon>
        <taxon>Phaeosphaeriaceae</taxon>
        <taxon>Parastagonospora</taxon>
    </lineage>
</organism>
<dbReference type="EMBL" id="CH445367">
    <property type="protein sequence ID" value="EAT76465.1"/>
    <property type="molecule type" value="Genomic_DNA"/>
</dbReference>
<dbReference type="Proteomes" id="UP000001055">
    <property type="component" value="Unassembled WGS sequence"/>
</dbReference>
<dbReference type="VEuPathDB" id="FungiDB:JI435_443410"/>